<dbReference type="InterPro" id="IPR011600">
    <property type="entry name" value="Pept_C14_caspase"/>
</dbReference>
<evidence type="ECO:0000259" key="3">
    <source>
        <dbReference type="PROSITE" id="PS50208"/>
    </source>
</evidence>
<keyword evidence="2" id="KW-0812">Transmembrane</keyword>
<dbReference type="GO" id="GO:0006508">
    <property type="term" value="P:proteolysis"/>
    <property type="evidence" value="ECO:0007669"/>
    <property type="project" value="InterPro"/>
</dbReference>
<dbReference type="GO" id="GO:0004197">
    <property type="term" value="F:cysteine-type endopeptidase activity"/>
    <property type="evidence" value="ECO:0007669"/>
    <property type="project" value="InterPro"/>
</dbReference>
<name>A0A1X7TB45_AMPQE</name>
<dbReference type="GO" id="GO:0008289">
    <property type="term" value="F:lipid binding"/>
    <property type="evidence" value="ECO:0007669"/>
    <property type="project" value="InterPro"/>
</dbReference>
<keyword evidence="2" id="KW-0472">Membrane</keyword>
<dbReference type="InterPro" id="IPR029030">
    <property type="entry name" value="Caspase-like_dom_sf"/>
</dbReference>
<sequence length="578" mass="64679">MKNECHEISLVLYCMKMTDHRFTNDDKVAMQKLHQAFGQNFWERVVFVLTFANTETLKKWDRRDKDDRKQSQDTAQNARFEVLPAGYYDPEYDDIPRDINWQRDLIAFCCNTIKHKHRLSKLKLNKKIALAVIIDNRGEVKVENEEKILNDEAAALKKAFENLDFAVLYFNSLSSESIATLLEAISKVDHSQLSMIALVFLSKGKTAELYDANDLVVPYSALFSHFERSPIPAIFFFDSLHDDKNKKDDSKIDDTMAENKNGFHLPLHVCPQSSLVLAATHNSASSPVVKEFTEKLSHTSVQECFETICANNNSTTVKSIWHDTVRNYLFIIKSIYDKVETLEQKLEIYHSIWYPIRCKTIDNFKESKEEILAMINKARTIQKVGLSGTAVSNALVITGAVLAPVTFGGSLALTAIGSVVGLAAASGGFAAVALAVCTEAGNTEKTAAAAVHPTDHVAETTGASSNSAGEWDIKGSYYPFVFDSSMLSLDLTCFKDTKEFSGWIVSPNDSEEMPDTISMQTIDTVELKERSAQVLKKSFPSISLYVYIFNEATDADTINEWFKVGGTNLSINISRHRE</sequence>
<reference evidence="4" key="1">
    <citation type="submission" date="2017-05" db="UniProtKB">
        <authorList>
            <consortium name="EnsemblMetazoa"/>
        </authorList>
    </citation>
    <scope>IDENTIFICATION</scope>
</reference>
<dbReference type="OrthoDB" id="8954335at2759"/>
<feature type="transmembrane region" description="Helical" evidence="2">
    <location>
        <begin position="384"/>
        <end position="405"/>
    </location>
</feature>
<dbReference type="InterPro" id="IPR001309">
    <property type="entry name" value="Pept_C14_p20"/>
</dbReference>
<dbReference type="GO" id="GO:0005576">
    <property type="term" value="C:extracellular region"/>
    <property type="evidence" value="ECO:0007669"/>
    <property type="project" value="InterPro"/>
</dbReference>
<dbReference type="Pfam" id="PF00656">
    <property type="entry name" value="Peptidase_C14"/>
    <property type="match status" value="1"/>
</dbReference>
<proteinExistence type="inferred from homology"/>
<dbReference type="AlphaFoldDB" id="A0A1X7TB45"/>
<evidence type="ECO:0000256" key="2">
    <source>
        <dbReference type="SAM" id="Phobius"/>
    </source>
</evidence>
<dbReference type="SUPFAM" id="SSF52129">
    <property type="entry name" value="Caspase-like"/>
    <property type="match status" value="1"/>
</dbReference>
<feature type="transmembrane region" description="Helical" evidence="2">
    <location>
        <begin position="411"/>
        <end position="436"/>
    </location>
</feature>
<evidence type="ECO:0000313" key="4">
    <source>
        <dbReference type="EnsemblMetazoa" id="Aqu2.1.11783_001"/>
    </source>
</evidence>
<comment type="similarity">
    <text evidence="1">Belongs to the apolipoprotein L family.</text>
</comment>
<keyword evidence="2" id="KW-1133">Transmembrane helix</keyword>
<evidence type="ECO:0000256" key="1">
    <source>
        <dbReference type="ARBA" id="ARBA00010090"/>
    </source>
</evidence>
<feature type="domain" description="Caspase family p20" evidence="3">
    <location>
        <begin position="127"/>
        <end position="226"/>
    </location>
</feature>
<protein>
    <recommendedName>
        <fullName evidence="3">Caspase family p20 domain-containing protein</fullName>
    </recommendedName>
</protein>
<dbReference type="Gene3D" id="3.40.50.300">
    <property type="entry name" value="P-loop containing nucleotide triphosphate hydrolases"/>
    <property type="match status" value="1"/>
</dbReference>
<dbReference type="Pfam" id="PF05461">
    <property type="entry name" value="ApoL"/>
    <property type="match status" value="1"/>
</dbReference>
<dbReference type="InterPro" id="IPR008405">
    <property type="entry name" value="ApoL"/>
</dbReference>
<dbReference type="PROSITE" id="PS50208">
    <property type="entry name" value="CASPASE_P20"/>
    <property type="match status" value="1"/>
</dbReference>
<dbReference type="GO" id="GO:0042157">
    <property type="term" value="P:lipoprotein metabolic process"/>
    <property type="evidence" value="ECO:0007669"/>
    <property type="project" value="InterPro"/>
</dbReference>
<dbReference type="InParanoid" id="A0A1X7TB45"/>
<accession>A0A1X7TB45</accession>
<dbReference type="InterPro" id="IPR027417">
    <property type="entry name" value="P-loop_NTPase"/>
</dbReference>
<dbReference type="STRING" id="400682.A0A1X7TB45"/>
<dbReference type="GO" id="GO:0006869">
    <property type="term" value="P:lipid transport"/>
    <property type="evidence" value="ECO:0007669"/>
    <property type="project" value="InterPro"/>
</dbReference>
<dbReference type="EnsemblMetazoa" id="Aqu2.1.11783_001">
    <property type="protein sequence ID" value="Aqu2.1.11783_001"/>
    <property type="gene ID" value="Aqu2.1.11783"/>
</dbReference>
<dbReference type="Gene3D" id="3.40.50.1460">
    <property type="match status" value="1"/>
</dbReference>
<organism evidence="4">
    <name type="scientific">Amphimedon queenslandica</name>
    <name type="common">Sponge</name>
    <dbReference type="NCBI Taxonomy" id="400682"/>
    <lineage>
        <taxon>Eukaryota</taxon>
        <taxon>Metazoa</taxon>
        <taxon>Porifera</taxon>
        <taxon>Demospongiae</taxon>
        <taxon>Heteroscleromorpha</taxon>
        <taxon>Haplosclerida</taxon>
        <taxon>Niphatidae</taxon>
        <taxon>Amphimedon</taxon>
    </lineage>
</organism>